<protein>
    <recommendedName>
        <fullName evidence="4">DUF4386 domain-containing protein</fullName>
    </recommendedName>
</protein>
<evidence type="ECO:0000313" key="2">
    <source>
        <dbReference type="EMBL" id="ABX02855.1"/>
    </source>
</evidence>
<gene>
    <name evidence="2" type="ordered locus">Haur_0203</name>
</gene>
<feature type="transmembrane region" description="Helical" evidence="1">
    <location>
        <begin position="210"/>
        <end position="231"/>
    </location>
</feature>
<dbReference type="BioCyc" id="HAUR316274:GHYA-206-MONOMER"/>
<organism evidence="2 3">
    <name type="scientific">Herpetosiphon aurantiacus (strain ATCC 23779 / DSM 785 / 114-95)</name>
    <dbReference type="NCBI Taxonomy" id="316274"/>
    <lineage>
        <taxon>Bacteria</taxon>
        <taxon>Bacillati</taxon>
        <taxon>Chloroflexota</taxon>
        <taxon>Chloroflexia</taxon>
        <taxon>Herpetosiphonales</taxon>
        <taxon>Herpetosiphonaceae</taxon>
        <taxon>Herpetosiphon</taxon>
    </lineage>
</organism>
<feature type="transmembrane region" description="Helical" evidence="1">
    <location>
        <begin position="12"/>
        <end position="29"/>
    </location>
</feature>
<keyword evidence="1" id="KW-0812">Transmembrane</keyword>
<proteinExistence type="predicted"/>
<dbReference type="HOGENOM" id="CLU_094589_0_0_0"/>
<evidence type="ECO:0008006" key="4">
    <source>
        <dbReference type="Google" id="ProtNLM"/>
    </source>
</evidence>
<name>A9B6F2_HERA2</name>
<dbReference type="InterPro" id="IPR025495">
    <property type="entry name" value="DUF4386"/>
</dbReference>
<feature type="transmembrane region" description="Helical" evidence="1">
    <location>
        <begin position="94"/>
        <end position="118"/>
    </location>
</feature>
<dbReference type="eggNOG" id="ENOG502ZCB1">
    <property type="taxonomic scope" value="Bacteria"/>
</dbReference>
<dbReference type="AlphaFoldDB" id="A9B6F2"/>
<keyword evidence="1" id="KW-0472">Membrane</keyword>
<keyword evidence="3" id="KW-1185">Reference proteome</keyword>
<evidence type="ECO:0000313" key="3">
    <source>
        <dbReference type="Proteomes" id="UP000000787"/>
    </source>
</evidence>
<dbReference type="KEGG" id="hau:Haur_0203"/>
<sequence>MSMQRLRQLTGWGFILGAILVNIPYALLISNFDYPDILRAPVEQVLTQFAAGGSGLIYTWLAFAWVGLPLLFASIMLKRLPEFSAVPLIETASTIGVIGFVVQVVGLLRWVFVVPIIAQAYLDPLTSTETKASLVTLFQVVHQYGGVVLGEHSGQLFMIIWMLLLSTIIYRLEQFPKWLAWLGWLAALIYSLAQTELLATVLPTIPVIDWAGLVGSLLWLGWMASLGIVILRQKIPNNSMQINP</sequence>
<dbReference type="Pfam" id="PF14329">
    <property type="entry name" value="DUF4386"/>
    <property type="match status" value="1"/>
</dbReference>
<dbReference type="InParanoid" id="A9B6F2"/>
<feature type="transmembrane region" description="Helical" evidence="1">
    <location>
        <begin position="179"/>
        <end position="198"/>
    </location>
</feature>
<keyword evidence="1" id="KW-1133">Transmembrane helix</keyword>
<feature type="transmembrane region" description="Helical" evidence="1">
    <location>
        <begin position="154"/>
        <end position="172"/>
    </location>
</feature>
<dbReference type="Proteomes" id="UP000000787">
    <property type="component" value="Chromosome"/>
</dbReference>
<dbReference type="EMBL" id="CP000875">
    <property type="protein sequence ID" value="ABX02855.1"/>
    <property type="molecule type" value="Genomic_DNA"/>
</dbReference>
<evidence type="ECO:0000256" key="1">
    <source>
        <dbReference type="SAM" id="Phobius"/>
    </source>
</evidence>
<reference evidence="2 3" key="1">
    <citation type="journal article" date="2011" name="Stand. Genomic Sci.">
        <title>Complete genome sequence of the filamentous gliding predatory bacterium Herpetosiphon aurantiacus type strain (114-95(T)).</title>
        <authorList>
            <person name="Kiss H."/>
            <person name="Nett M."/>
            <person name="Domin N."/>
            <person name="Martin K."/>
            <person name="Maresca J.A."/>
            <person name="Copeland A."/>
            <person name="Lapidus A."/>
            <person name="Lucas S."/>
            <person name="Berry K.W."/>
            <person name="Glavina Del Rio T."/>
            <person name="Dalin E."/>
            <person name="Tice H."/>
            <person name="Pitluck S."/>
            <person name="Richardson P."/>
            <person name="Bruce D."/>
            <person name="Goodwin L."/>
            <person name="Han C."/>
            <person name="Detter J.C."/>
            <person name="Schmutz J."/>
            <person name="Brettin T."/>
            <person name="Land M."/>
            <person name="Hauser L."/>
            <person name="Kyrpides N.C."/>
            <person name="Ivanova N."/>
            <person name="Goker M."/>
            <person name="Woyke T."/>
            <person name="Klenk H.P."/>
            <person name="Bryant D.A."/>
        </authorList>
    </citation>
    <scope>NUCLEOTIDE SEQUENCE [LARGE SCALE GENOMIC DNA]</scope>
    <source>
        <strain evidence="3">ATCC 23779 / DSM 785 / 114-95</strain>
    </source>
</reference>
<dbReference type="STRING" id="316274.Haur_0203"/>
<accession>A9B6F2</accession>
<feature type="transmembrane region" description="Helical" evidence="1">
    <location>
        <begin position="49"/>
        <end position="73"/>
    </location>
</feature>